<gene>
    <name evidence="3" type="ORF">Nans01_29030</name>
</gene>
<keyword evidence="2" id="KW-0812">Transmembrane</keyword>
<accession>A0A9W6P7M6</accession>
<dbReference type="Proteomes" id="UP001165092">
    <property type="component" value="Unassembled WGS sequence"/>
</dbReference>
<keyword evidence="4" id="KW-1185">Reference proteome</keyword>
<dbReference type="RefSeq" id="WP_285760022.1">
    <property type="nucleotide sequence ID" value="NZ_BSQG01000004.1"/>
</dbReference>
<evidence type="ECO:0000256" key="1">
    <source>
        <dbReference type="SAM" id="MobiDB-lite"/>
    </source>
</evidence>
<feature type="transmembrane region" description="Helical" evidence="2">
    <location>
        <begin position="111"/>
        <end position="131"/>
    </location>
</feature>
<reference evidence="3" key="1">
    <citation type="submission" date="2023-02" db="EMBL/GenBank/DDBJ databases">
        <title>Nocardiopsis ansamitocini NBRC 112285.</title>
        <authorList>
            <person name="Ichikawa N."/>
            <person name="Sato H."/>
            <person name="Tonouchi N."/>
        </authorList>
    </citation>
    <scope>NUCLEOTIDE SEQUENCE</scope>
    <source>
        <strain evidence="3">NBRC 112285</strain>
    </source>
</reference>
<comment type="caution">
    <text evidence="3">The sequence shown here is derived from an EMBL/GenBank/DDBJ whole genome shotgun (WGS) entry which is preliminary data.</text>
</comment>
<dbReference type="EMBL" id="BSQG01000004">
    <property type="protein sequence ID" value="GLU48552.1"/>
    <property type="molecule type" value="Genomic_DNA"/>
</dbReference>
<name>A0A9W6P7M6_9ACTN</name>
<feature type="compositionally biased region" description="Basic and acidic residues" evidence="1">
    <location>
        <begin position="179"/>
        <end position="190"/>
    </location>
</feature>
<keyword evidence="2" id="KW-0472">Membrane</keyword>
<protein>
    <submittedName>
        <fullName evidence="3">Uncharacterized protein</fullName>
    </submittedName>
</protein>
<keyword evidence="2" id="KW-1133">Transmembrane helix</keyword>
<organism evidence="3 4">
    <name type="scientific">Nocardiopsis ansamitocini</name>
    <dbReference type="NCBI Taxonomy" id="1670832"/>
    <lineage>
        <taxon>Bacteria</taxon>
        <taxon>Bacillati</taxon>
        <taxon>Actinomycetota</taxon>
        <taxon>Actinomycetes</taxon>
        <taxon>Streptosporangiales</taxon>
        <taxon>Nocardiopsidaceae</taxon>
        <taxon>Nocardiopsis</taxon>
    </lineage>
</organism>
<evidence type="ECO:0000313" key="4">
    <source>
        <dbReference type="Proteomes" id="UP001165092"/>
    </source>
</evidence>
<evidence type="ECO:0000256" key="2">
    <source>
        <dbReference type="SAM" id="Phobius"/>
    </source>
</evidence>
<dbReference type="AlphaFoldDB" id="A0A9W6P7M6"/>
<sequence length="200" mass="20807">MPPPPPVPRSLEEFQDLADQVTIAALLPTPVVTMDGHDSSRHAGGRKGVLALPSDVPPETVAGALGRGVGLAATAARRERVHTTRRQGGPLAAAFAVPVVIMLAMGQWAAAAVVVVIAAVCWSWVLLAALARLRALDLAADAEGARLLGTVGHPGHDWVAAWVAVETAGQDAADSRPPWLRERAAPEQRRAALLGSPPPR</sequence>
<feature type="region of interest" description="Disordered" evidence="1">
    <location>
        <begin position="170"/>
        <end position="200"/>
    </location>
</feature>
<proteinExistence type="predicted"/>
<feature type="transmembrane region" description="Helical" evidence="2">
    <location>
        <begin position="88"/>
        <end position="105"/>
    </location>
</feature>
<evidence type="ECO:0000313" key="3">
    <source>
        <dbReference type="EMBL" id="GLU48552.1"/>
    </source>
</evidence>